<dbReference type="PANTHER" id="PTHR13126:SF0">
    <property type="entry name" value="ATP SYNTHASE MITOCHONDRIAL F1 COMPLEX ASSEMBLY FACTOR 1"/>
    <property type="match status" value="1"/>
</dbReference>
<dbReference type="OrthoDB" id="16535at2759"/>
<dbReference type="GO" id="GO:0005739">
    <property type="term" value="C:mitochondrion"/>
    <property type="evidence" value="ECO:0007669"/>
    <property type="project" value="UniProtKB-SubCell"/>
</dbReference>
<evidence type="ECO:0000313" key="5">
    <source>
        <dbReference type="EMBL" id="PSC73731.1"/>
    </source>
</evidence>
<evidence type="ECO:0000313" key="6">
    <source>
        <dbReference type="Proteomes" id="UP000239649"/>
    </source>
</evidence>
<evidence type="ECO:0000256" key="1">
    <source>
        <dbReference type="ARBA" id="ARBA00004173"/>
    </source>
</evidence>
<proteinExistence type="inferred from homology"/>
<comment type="subcellular location">
    <subcellularLocation>
        <location evidence="1">Mitochondrion</location>
    </subcellularLocation>
</comment>
<dbReference type="GO" id="GO:0033615">
    <property type="term" value="P:mitochondrial proton-transporting ATP synthase complex assembly"/>
    <property type="evidence" value="ECO:0007669"/>
    <property type="project" value="TreeGrafter"/>
</dbReference>
<dbReference type="InterPro" id="IPR010591">
    <property type="entry name" value="ATP11"/>
</dbReference>
<dbReference type="EMBL" id="LHPF02000006">
    <property type="protein sequence ID" value="PSC73731.1"/>
    <property type="molecule type" value="Genomic_DNA"/>
</dbReference>
<dbReference type="AlphaFoldDB" id="A0A2P6VI21"/>
<organism evidence="5 6">
    <name type="scientific">Micractinium conductrix</name>
    <dbReference type="NCBI Taxonomy" id="554055"/>
    <lineage>
        <taxon>Eukaryota</taxon>
        <taxon>Viridiplantae</taxon>
        <taxon>Chlorophyta</taxon>
        <taxon>core chlorophytes</taxon>
        <taxon>Trebouxiophyceae</taxon>
        <taxon>Chlorellales</taxon>
        <taxon>Chlorellaceae</taxon>
        <taxon>Chlorella clade</taxon>
        <taxon>Micractinium</taxon>
    </lineage>
</organism>
<evidence type="ECO:0000256" key="2">
    <source>
        <dbReference type="ARBA" id="ARBA00009116"/>
    </source>
</evidence>
<evidence type="ECO:0000256" key="3">
    <source>
        <dbReference type="ARBA" id="ARBA00022946"/>
    </source>
</evidence>
<reference evidence="5 6" key="1">
    <citation type="journal article" date="2018" name="Plant J.">
        <title>Genome sequences of Chlorella sorokiniana UTEX 1602 and Micractinium conductrix SAG 241.80: implications to maltose excretion by a green alga.</title>
        <authorList>
            <person name="Arriola M.B."/>
            <person name="Velmurugan N."/>
            <person name="Zhang Y."/>
            <person name="Plunkett M.H."/>
            <person name="Hondzo H."/>
            <person name="Barney B.M."/>
        </authorList>
    </citation>
    <scope>NUCLEOTIDE SEQUENCE [LARGE SCALE GENOMIC DNA]</scope>
    <source>
        <strain evidence="5 6">SAG 241.80</strain>
    </source>
</reference>
<keyword evidence="4" id="KW-0496">Mitochondrion</keyword>
<evidence type="ECO:0000256" key="4">
    <source>
        <dbReference type="ARBA" id="ARBA00023128"/>
    </source>
</evidence>
<dbReference type="PANTHER" id="PTHR13126">
    <property type="entry name" value="CHAPERONE ATP11"/>
    <property type="match status" value="1"/>
</dbReference>
<name>A0A2P6VI21_9CHLO</name>
<gene>
    <name evidence="5" type="ORF">C2E20_3069</name>
</gene>
<keyword evidence="6" id="KW-1185">Reference proteome</keyword>
<dbReference type="STRING" id="554055.A0A2P6VI21"/>
<accession>A0A2P6VI21</accession>
<comment type="similarity">
    <text evidence="2">Belongs to the ATP11 family.</text>
</comment>
<keyword evidence="3" id="KW-0809">Transit peptide</keyword>
<sequence length="214" mass="24681">MQHAARGKAAQAMWQAYVQQRRAASMGLSLPSSKSLWDVVNRRLLEPHGAEAVRDIWMEFHKDPFRNCIATVLPAARYLKFAENAGKSPMFILPVFKGPNAFENFMVQCQLPLVLFTTLEEYKQRGSSAQPHMVLTHYTEMISDKHVVLVRGDIIHPTVCSRLEAETLTRLLYDFYTIDNKYSFVDAFNHRQSEFDYKRMMDSLAHDTSQLPHD</sequence>
<protein>
    <submittedName>
        <fullName evidence="5">ATP synthase mitochondrial F1 complex assembly factor 1</fullName>
    </submittedName>
</protein>
<dbReference type="Pfam" id="PF06644">
    <property type="entry name" value="ATP11"/>
    <property type="match status" value="1"/>
</dbReference>
<dbReference type="Proteomes" id="UP000239649">
    <property type="component" value="Unassembled WGS sequence"/>
</dbReference>
<comment type="caution">
    <text evidence="5">The sequence shown here is derived from an EMBL/GenBank/DDBJ whole genome shotgun (WGS) entry which is preliminary data.</text>
</comment>